<accession>A0A0E0USI6</accession>
<dbReference type="HOGENOM" id="CLU_3312222_0_0_9"/>
<evidence type="ECO:0000313" key="1">
    <source>
        <dbReference type="EMBL" id="AEH91392.1"/>
    </source>
</evidence>
<dbReference type="KEGG" id="lmq:LMM7_0386"/>
<dbReference type="EMBL" id="CP002816">
    <property type="protein sequence ID" value="AEH91392.1"/>
    <property type="molecule type" value="Genomic_DNA"/>
</dbReference>
<reference evidence="1 2" key="1">
    <citation type="journal article" date="2011" name="J. Bacteriol.">
        <title>Genome sequence of the nonpathogenic Listeria monocytogenes serovar 4a strain M7.</title>
        <authorList>
            <person name="Chen J."/>
            <person name="Xia Y."/>
            <person name="Cheng C."/>
            <person name="Fang C."/>
            <person name="Shan Y."/>
            <person name="Jin G."/>
            <person name="Fang W."/>
        </authorList>
    </citation>
    <scope>NUCLEOTIDE SEQUENCE [LARGE SCALE GENOMIC DNA]</scope>
    <source>
        <strain evidence="1 2">M7</strain>
    </source>
</reference>
<proteinExistence type="predicted"/>
<evidence type="ECO:0000313" key="2">
    <source>
        <dbReference type="Proteomes" id="UP000000486"/>
    </source>
</evidence>
<protein>
    <submittedName>
        <fullName evidence="1">Uncharacterized protein</fullName>
    </submittedName>
</protein>
<sequence>MQIMKNCPREQACGQFFWIKMIDFVHINNQNSPKNELFA</sequence>
<gene>
    <name evidence="1" type="ordered locus">LMM7_0386</name>
</gene>
<dbReference type="AlphaFoldDB" id="A0A0E0USI6"/>
<dbReference type="Proteomes" id="UP000000486">
    <property type="component" value="Chromosome"/>
</dbReference>
<name>A0A0E0USI6_LISMM</name>
<organism evidence="1 2">
    <name type="scientific">Listeria monocytogenes serotype 4a (strain M7)</name>
    <dbReference type="NCBI Taxonomy" id="1030009"/>
    <lineage>
        <taxon>Bacteria</taxon>
        <taxon>Bacillati</taxon>
        <taxon>Bacillota</taxon>
        <taxon>Bacilli</taxon>
        <taxon>Bacillales</taxon>
        <taxon>Listeriaceae</taxon>
        <taxon>Listeria</taxon>
    </lineage>
</organism>
<dbReference type="PATRIC" id="fig|1030009.3.peg.378"/>